<evidence type="ECO:0000256" key="5">
    <source>
        <dbReference type="SAM" id="Phobius"/>
    </source>
</evidence>
<evidence type="ECO:0000256" key="4">
    <source>
        <dbReference type="ARBA" id="ARBA00023136"/>
    </source>
</evidence>
<evidence type="ECO:0000256" key="1">
    <source>
        <dbReference type="ARBA" id="ARBA00004141"/>
    </source>
</evidence>
<dbReference type="InterPro" id="IPR013714">
    <property type="entry name" value="Golgi_TVP15"/>
</dbReference>
<proteinExistence type="predicted"/>
<keyword evidence="3 5" id="KW-1133">Transmembrane helix</keyword>
<comment type="caution">
    <text evidence="6">The sequence shown here is derived from an EMBL/GenBank/DDBJ whole genome shotgun (WGS) entry which is preliminary data.</text>
</comment>
<dbReference type="OrthoDB" id="423534at2759"/>
<gene>
    <name evidence="6" type="ORF">PGLA1383_LOCUS33079</name>
</gene>
<keyword evidence="2 5" id="KW-0812">Transmembrane</keyword>
<dbReference type="AlphaFoldDB" id="A0A813FMH5"/>
<dbReference type="Pfam" id="PF08507">
    <property type="entry name" value="COPI_assoc"/>
    <property type="match status" value="1"/>
</dbReference>
<keyword evidence="7" id="KW-1185">Reference proteome</keyword>
<evidence type="ECO:0000313" key="6">
    <source>
        <dbReference type="EMBL" id="CAE8615363.1"/>
    </source>
</evidence>
<accession>A0A813FMH5</accession>
<evidence type="ECO:0000256" key="3">
    <source>
        <dbReference type="ARBA" id="ARBA00022989"/>
    </source>
</evidence>
<dbReference type="OMA" id="DHYIRIT"/>
<keyword evidence="4 5" id="KW-0472">Membrane</keyword>
<dbReference type="GO" id="GO:0016020">
    <property type="term" value="C:membrane"/>
    <property type="evidence" value="ECO:0007669"/>
    <property type="project" value="UniProtKB-SubCell"/>
</dbReference>
<evidence type="ECO:0000313" key="7">
    <source>
        <dbReference type="Proteomes" id="UP000654075"/>
    </source>
</evidence>
<sequence>MIPTRAREVADSVQQSQSMREVMKGIQSFNEFVEQAPHRVNVMCFCGGAAIVVNGILGILNVFSAFSDTIYYVVNCYTVFFGLVTCVTESHPSFMTPIHDHLQSIQEWMHEWAKGLTMLWGRGLFYIFQGTLAVLSSGLVSFGIIIGAYMMAMGAVCINLHFRKRAPPSVNVSADHYIRITA</sequence>
<feature type="transmembrane region" description="Helical" evidence="5">
    <location>
        <begin position="42"/>
        <end position="63"/>
    </location>
</feature>
<reference evidence="6" key="1">
    <citation type="submission" date="2021-02" db="EMBL/GenBank/DDBJ databases">
        <authorList>
            <person name="Dougan E. K."/>
            <person name="Rhodes N."/>
            <person name="Thang M."/>
            <person name="Chan C."/>
        </authorList>
    </citation>
    <scope>NUCLEOTIDE SEQUENCE</scope>
</reference>
<dbReference type="PANTHER" id="PTHR28128">
    <property type="entry name" value="GOLGI APPARATUS MEMBRANE PROTEIN TVP15"/>
    <property type="match status" value="1"/>
</dbReference>
<comment type="subcellular location">
    <subcellularLocation>
        <location evidence="1">Membrane</location>
        <topology evidence="1">Multi-pass membrane protein</topology>
    </subcellularLocation>
</comment>
<feature type="transmembrane region" description="Helical" evidence="5">
    <location>
        <begin position="119"/>
        <end position="136"/>
    </location>
</feature>
<evidence type="ECO:0000256" key="2">
    <source>
        <dbReference type="ARBA" id="ARBA00022692"/>
    </source>
</evidence>
<dbReference type="PANTHER" id="PTHR28128:SF1">
    <property type="entry name" value="GOLGI APPARATUS MEMBRANE PROTEIN TVP15"/>
    <property type="match status" value="1"/>
</dbReference>
<organism evidence="6 7">
    <name type="scientific">Polarella glacialis</name>
    <name type="common">Dinoflagellate</name>
    <dbReference type="NCBI Taxonomy" id="89957"/>
    <lineage>
        <taxon>Eukaryota</taxon>
        <taxon>Sar</taxon>
        <taxon>Alveolata</taxon>
        <taxon>Dinophyceae</taxon>
        <taxon>Suessiales</taxon>
        <taxon>Suessiaceae</taxon>
        <taxon>Polarella</taxon>
    </lineage>
</organism>
<dbReference type="Proteomes" id="UP000654075">
    <property type="component" value="Unassembled WGS sequence"/>
</dbReference>
<dbReference type="EMBL" id="CAJNNV010025615">
    <property type="protein sequence ID" value="CAE8615363.1"/>
    <property type="molecule type" value="Genomic_DNA"/>
</dbReference>
<protein>
    <submittedName>
        <fullName evidence="6">Uncharacterized protein</fullName>
    </submittedName>
</protein>
<name>A0A813FMH5_POLGL</name>